<dbReference type="InterPro" id="IPR014729">
    <property type="entry name" value="Rossmann-like_a/b/a_fold"/>
</dbReference>
<name>A0A1I6LAK7_9EURY</name>
<accession>A0A1I6LAK7</accession>
<dbReference type="PANTHER" id="PTHR46268">
    <property type="entry name" value="STRESS RESPONSE PROTEIN NHAX"/>
    <property type="match status" value="1"/>
</dbReference>
<evidence type="ECO:0000313" key="4">
    <source>
        <dbReference type="Proteomes" id="UP000199062"/>
    </source>
</evidence>
<dbReference type="EMBL" id="FOZK01000002">
    <property type="protein sequence ID" value="SFS00444.1"/>
    <property type="molecule type" value="Genomic_DNA"/>
</dbReference>
<evidence type="ECO:0000313" key="3">
    <source>
        <dbReference type="EMBL" id="SFS00444.1"/>
    </source>
</evidence>
<comment type="similarity">
    <text evidence="1">Belongs to the universal stress protein A family.</text>
</comment>
<dbReference type="PRINTS" id="PR01438">
    <property type="entry name" value="UNVRSLSTRESS"/>
</dbReference>
<dbReference type="Gene3D" id="3.40.50.620">
    <property type="entry name" value="HUPs"/>
    <property type="match status" value="1"/>
</dbReference>
<dbReference type="PANTHER" id="PTHR46268:SF6">
    <property type="entry name" value="UNIVERSAL STRESS PROTEIN UP12"/>
    <property type="match status" value="1"/>
</dbReference>
<organism evidence="3 4">
    <name type="scientific">Halomicrobium zhouii</name>
    <dbReference type="NCBI Taxonomy" id="767519"/>
    <lineage>
        <taxon>Archaea</taxon>
        <taxon>Methanobacteriati</taxon>
        <taxon>Methanobacteriota</taxon>
        <taxon>Stenosarchaea group</taxon>
        <taxon>Halobacteria</taxon>
        <taxon>Halobacteriales</taxon>
        <taxon>Haloarculaceae</taxon>
        <taxon>Halomicrobium</taxon>
    </lineage>
</organism>
<evidence type="ECO:0000259" key="2">
    <source>
        <dbReference type="Pfam" id="PF00582"/>
    </source>
</evidence>
<proteinExistence type="inferred from homology"/>
<dbReference type="Proteomes" id="UP000199062">
    <property type="component" value="Unassembled WGS sequence"/>
</dbReference>
<dbReference type="AlphaFoldDB" id="A0A1I6LAK7"/>
<dbReference type="SUPFAM" id="SSF52402">
    <property type="entry name" value="Adenine nucleotide alpha hydrolases-like"/>
    <property type="match status" value="1"/>
</dbReference>
<sequence length="158" mass="17057">MTSTSELAGTAAPAFSDLLLPTDGTKRMTRVVDLAIDVASQFGARLHVLYVVDAERGRFTGSNARQKPFQWGDVVTGDVAELARYRGVEPVTVIREGVPHEVILDYAREAAVDLIVVGIDRPRTVVGYAADLLGHTPMGTTSSHVIYRAQVPVLSVRV</sequence>
<dbReference type="Pfam" id="PF00582">
    <property type="entry name" value="Usp"/>
    <property type="match status" value="1"/>
</dbReference>
<evidence type="ECO:0000256" key="1">
    <source>
        <dbReference type="ARBA" id="ARBA00008791"/>
    </source>
</evidence>
<gene>
    <name evidence="3" type="ORF">SAMN05216559_2361</name>
</gene>
<keyword evidence="4" id="KW-1185">Reference proteome</keyword>
<feature type="domain" description="UspA" evidence="2">
    <location>
        <begin position="18"/>
        <end position="157"/>
    </location>
</feature>
<dbReference type="InterPro" id="IPR006016">
    <property type="entry name" value="UspA"/>
</dbReference>
<protein>
    <submittedName>
        <fullName evidence="3">Nucleotide-binding universal stress protein, UspA family</fullName>
    </submittedName>
</protein>
<dbReference type="OrthoDB" id="105697at2157"/>
<dbReference type="RefSeq" id="WP_089816715.1">
    <property type="nucleotide sequence ID" value="NZ_FOZK01000002.1"/>
</dbReference>
<dbReference type="STRING" id="767519.SAMN05216559_2361"/>
<reference evidence="3 4" key="1">
    <citation type="submission" date="2016-10" db="EMBL/GenBank/DDBJ databases">
        <authorList>
            <person name="de Groot N.N."/>
        </authorList>
    </citation>
    <scope>NUCLEOTIDE SEQUENCE [LARGE SCALE GENOMIC DNA]</scope>
    <source>
        <strain evidence="3 4">CGMCC 1.10457</strain>
    </source>
</reference>
<dbReference type="CDD" id="cd00293">
    <property type="entry name" value="USP-like"/>
    <property type="match status" value="1"/>
</dbReference>
<dbReference type="InterPro" id="IPR006015">
    <property type="entry name" value="Universal_stress_UspA"/>
</dbReference>